<proteinExistence type="predicted"/>
<dbReference type="RefSeq" id="WP_157635254.1">
    <property type="nucleotide sequence ID" value="NZ_HF570958.1"/>
</dbReference>
<organism evidence="1 2">
    <name type="scientific">Nostocoides japonicum T1-X7</name>
    <dbReference type="NCBI Taxonomy" id="1194083"/>
    <lineage>
        <taxon>Bacteria</taxon>
        <taxon>Bacillati</taxon>
        <taxon>Actinomycetota</taxon>
        <taxon>Actinomycetes</taxon>
        <taxon>Micrococcales</taxon>
        <taxon>Intrasporangiaceae</taxon>
        <taxon>Nostocoides</taxon>
    </lineage>
</organism>
<reference evidence="1 2" key="1">
    <citation type="journal article" date="2013" name="ISME J.">
        <title>A metabolic model for members of the genus Tetrasphaera involved in enhanced biological phosphorus removal.</title>
        <authorList>
            <person name="Kristiansen R."/>
            <person name="Nguyen H.T.T."/>
            <person name="Saunders A.M."/>
            <person name="Nielsen J.L."/>
            <person name="Wimmer R."/>
            <person name="Le V.Q."/>
            <person name="McIlroy S.J."/>
            <person name="Petrovski S."/>
            <person name="Seviour R.J."/>
            <person name="Calteau A."/>
            <person name="Nielsen K.L."/>
            <person name="Nielsen P.H."/>
        </authorList>
    </citation>
    <scope>NUCLEOTIDE SEQUENCE [LARGE SCALE GENOMIC DNA]</scope>
    <source>
        <strain evidence="1 2">T1-X7</strain>
    </source>
</reference>
<sequence>MKATSSTARLRHRRAVRDGRVLLGHGATVDDLVAALARKRERAVVVLPVALSGYAPSGAWIPMTDRDYLLVPTTASPTRRRAILCHEVGHILLGHEPALHDSLTPELMHAFAPTLPLETTRKVLQRTGYTNRQEADAEHVGTALSAALEDLARAGDWEASSRLSSRLR</sequence>
<name>A0A077LV92_9MICO</name>
<dbReference type="STRING" id="1194083.BN12_10086"/>
<keyword evidence="2" id="KW-1185">Reference proteome</keyword>
<dbReference type="Proteomes" id="UP000035721">
    <property type="component" value="Unassembled WGS sequence"/>
</dbReference>
<protein>
    <submittedName>
        <fullName evidence="1">Uncharacterized protein</fullName>
    </submittedName>
</protein>
<evidence type="ECO:0000313" key="1">
    <source>
        <dbReference type="EMBL" id="CCH75939.1"/>
    </source>
</evidence>
<accession>A0A077LV92</accession>
<gene>
    <name evidence="1" type="ORF">BN12_10086</name>
</gene>
<dbReference type="AlphaFoldDB" id="A0A077LV92"/>
<comment type="caution">
    <text evidence="1">The sequence shown here is derived from an EMBL/GenBank/DDBJ whole genome shotgun (WGS) entry which is preliminary data.</text>
</comment>
<evidence type="ECO:0000313" key="2">
    <source>
        <dbReference type="Proteomes" id="UP000035721"/>
    </source>
</evidence>
<dbReference type="EMBL" id="CAJB01000001">
    <property type="protein sequence ID" value="CCH75939.1"/>
    <property type="molecule type" value="Genomic_DNA"/>
</dbReference>
<dbReference type="OrthoDB" id="4144896at2"/>